<dbReference type="InterPro" id="IPR003819">
    <property type="entry name" value="TauD/TfdA-like"/>
</dbReference>
<dbReference type="Gene3D" id="3.60.130.10">
    <property type="entry name" value="Clavaminate synthase-like"/>
    <property type="match status" value="1"/>
</dbReference>
<dbReference type="GO" id="GO:0051213">
    <property type="term" value="F:dioxygenase activity"/>
    <property type="evidence" value="ECO:0007669"/>
    <property type="project" value="UniProtKB-KW"/>
</dbReference>
<comment type="cofactor">
    <cofactor evidence="1">
        <name>Fe(2+)</name>
        <dbReference type="ChEBI" id="CHEBI:29033"/>
    </cofactor>
</comment>
<dbReference type="OrthoDB" id="406634at2759"/>
<evidence type="ECO:0000256" key="1">
    <source>
        <dbReference type="ARBA" id="ARBA00001954"/>
    </source>
</evidence>
<evidence type="ECO:0000256" key="3">
    <source>
        <dbReference type="ARBA" id="ARBA00022723"/>
    </source>
</evidence>
<gene>
    <name evidence="8" type="ORF">CANVERA_P4744</name>
</gene>
<dbReference type="InterPro" id="IPR050411">
    <property type="entry name" value="AlphaKG_dependent_hydroxylases"/>
</dbReference>
<evidence type="ECO:0000256" key="4">
    <source>
        <dbReference type="ARBA" id="ARBA00022964"/>
    </source>
</evidence>
<feature type="domain" description="TauD/TfdA-like" evidence="7">
    <location>
        <begin position="140"/>
        <end position="405"/>
    </location>
</feature>
<dbReference type="Gene3D" id="3.30.2020.30">
    <property type="match status" value="1"/>
</dbReference>
<protein>
    <recommendedName>
        <fullName evidence="7">TauD/TfdA-like domain-containing protein</fullName>
    </recommendedName>
</protein>
<dbReference type="InterPro" id="IPR038492">
    <property type="entry name" value="GBBH-like_N_sf"/>
</dbReference>
<dbReference type="PANTHER" id="PTHR10696:SF25">
    <property type="entry name" value="OXIDOREDUCTASE AIM17-RELATED"/>
    <property type="match status" value="1"/>
</dbReference>
<dbReference type="InterPro" id="IPR042098">
    <property type="entry name" value="TauD-like_sf"/>
</dbReference>
<keyword evidence="3" id="KW-0479">Metal-binding</keyword>
<name>A0A9W4XC64_9ASCO</name>
<proteinExistence type="inferred from homology"/>
<organism evidence="8 9">
    <name type="scientific">Candida verbasci</name>
    <dbReference type="NCBI Taxonomy" id="1227364"/>
    <lineage>
        <taxon>Eukaryota</taxon>
        <taxon>Fungi</taxon>
        <taxon>Dikarya</taxon>
        <taxon>Ascomycota</taxon>
        <taxon>Saccharomycotina</taxon>
        <taxon>Pichiomycetes</taxon>
        <taxon>Debaryomycetaceae</taxon>
        <taxon>Candida/Lodderomyces clade</taxon>
        <taxon>Candida</taxon>
    </lineage>
</organism>
<evidence type="ECO:0000256" key="6">
    <source>
        <dbReference type="ARBA" id="ARBA00023004"/>
    </source>
</evidence>
<accession>A0A9W4XC64</accession>
<keyword evidence="5" id="KW-0560">Oxidoreductase</keyword>
<dbReference type="GO" id="GO:0005739">
    <property type="term" value="C:mitochondrion"/>
    <property type="evidence" value="ECO:0007669"/>
    <property type="project" value="TreeGrafter"/>
</dbReference>
<dbReference type="CDD" id="cd00250">
    <property type="entry name" value="CAS_like"/>
    <property type="match status" value="1"/>
</dbReference>
<evidence type="ECO:0000259" key="7">
    <source>
        <dbReference type="Pfam" id="PF02668"/>
    </source>
</evidence>
<keyword evidence="9" id="KW-1185">Reference proteome</keyword>
<sequence length="423" mass="49175">MFKQIRSIRFKSTLSISSFNNKEISLLINNKPVTFNNVFLRDSCQSLKSVDPYSKQKLFTTAEAATNLTIAKPPSIDDSKSEPLLKIQWNNNNEIIDSEYSSSWLSKFSTAEGRRIEKFFDSDKKLWGKQDIEDNMDSLTITCDDFLNKDDKFFQALFNLNKFGLVFIKDIPQPDLTKKMSELNASEWPVCKLGEKFGYIKKTFYGTLFDVKNEKEEAKNIANTNTFLPLHMDLLYYESPPGLQLLHFIQNSTLGGENIFCDSFLAAKYVFDNDLKAYKALTKIPITYHYDNNNEYYYYKRPLIIEGLEVPKDSNFPKIHAINYSPPFQGPLEVGITKDDPNYELFDDFLKGMQLFENFINDPKNHFEIKMKEGTCVIFENRRALHSRNEFSDSNGGDRWLMGTYVDGDSFRSKLRVNYRKFK</sequence>
<dbReference type="EMBL" id="CANTUO010000006">
    <property type="protein sequence ID" value="CAI5760234.1"/>
    <property type="molecule type" value="Genomic_DNA"/>
</dbReference>
<dbReference type="SUPFAM" id="SSF51197">
    <property type="entry name" value="Clavaminate synthase-like"/>
    <property type="match status" value="1"/>
</dbReference>
<dbReference type="PANTHER" id="PTHR10696">
    <property type="entry name" value="GAMMA-BUTYROBETAINE HYDROXYLASE-RELATED"/>
    <property type="match status" value="1"/>
</dbReference>
<evidence type="ECO:0000256" key="5">
    <source>
        <dbReference type="ARBA" id="ARBA00023002"/>
    </source>
</evidence>
<dbReference type="Proteomes" id="UP001152885">
    <property type="component" value="Unassembled WGS sequence"/>
</dbReference>
<evidence type="ECO:0000313" key="9">
    <source>
        <dbReference type="Proteomes" id="UP001152885"/>
    </source>
</evidence>
<dbReference type="AlphaFoldDB" id="A0A9W4XC64"/>
<comment type="caution">
    <text evidence="8">The sequence shown here is derived from an EMBL/GenBank/DDBJ whole genome shotgun (WGS) entry which is preliminary data.</text>
</comment>
<dbReference type="GO" id="GO:0046872">
    <property type="term" value="F:metal ion binding"/>
    <property type="evidence" value="ECO:0007669"/>
    <property type="project" value="UniProtKB-KW"/>
</dbReference>
<dbReference type="GO" id="GO:0045329">
    <property type="term" value="P:carnitine biosynthetic process"/>
    <property type="evidence" value="ECO:0007669"/>
    <property type="project" value="TreeGrafter"/>
</dbReference>
<reference evidence="8" key="1">
    <citation type="submission" date="2022-12" db="EMBL/GenBank/DDBJ databases">
        <authorList>
            <person name="Brejova B."/>
        </authorList>
    </citation>
    <scope>NUCLEOTIDE SEQUENCE</scope>
</reference>
<comment type="similarity">
    <text evidence="2">Belongs to the gamma-BBH/TMLD family.</text>
</comment>
<evidence type="ECO:0000256" key="2">
    <source>
        <dbReference type="ARBA" id="ARBA00008654"/>
    </source>
</evidence>
<keyword evidence="4" id="KW-0223">Dioxygenase</keyword>
<evidence type="ECO:0000313" key="8">
    <source>
        <dbReference type="EMBL" id="CAI5760234.1"/>
    </source>
</evidence>
<keyword evidence="6" id="KW-0408">Iron</keyword>
<dbReference type="Pfam" id="PF02668">
    <property type="entry name" value="TauD"/>
    <property type="match status" value="1"/>
</dbReference>